<sequence length="260" mass="28990">MGNDEIGPEKQLGTIIMEFNSGSKELYNRRKVDLSNPSIKYGDTIFVTKQNAGPISSLEVLDMQFDLFLGAYKGSIKVEFDPFDNQVWFEQRSIRSVVDTGKIFVVFGCLSNATVANMEIQLLDISAPVDVHGVIAARNSVLDQPSCTSVLFWKSSVKKIEVGRNGVIPLLKSRVGVPLVSKFYVDVSLSINGEHYEGTVSFDPHTKGVYGEGVSIPGKEAKIKVKVKWDARKNSVFHTYDSVYRKWDDDEYDSEEDTEG</sequence>
<name>A0AAD8GUW9_9APIA</name>
<gene>
    <name evidence="2" type="ORF">POM88_048267</name>
</gene>
<evidence type="ECO:0000313" key="3">
    <source>
        <dbReference type="Proteomes" id="UP001237642"/>
    </source>
</evidence>
<evidence type="ECO:0000313" key="2">
    <source>
        <dbReference type="EMBL" id="KAK1355011.1"/>
    </source>
</evidence>
<dbReference type="Proteomes" id="UP001237642">
    <property type="component" value="Unassembled WGS sequence"/>
</dbReference>
<comment type="caution">
    <text evidence="2">The sequence shown here is derived from an EMBL/GenBank/DDBJ whole genome shotgun (WGS) entry which is preliminary data.</text>
</comment>
<reference evidence="2" key="1">
    <citation type="submission" date="2023-02" db="EMBL/GenBank/DDBJ databases">
        <title>Genome of toxic invasive species Heracleum sosnowskyi carries increased number of genes despite the absence of recent whole-genome duplications.</title>
        <authorList>
            <person name="Schelkunov M."/>
            <person name="Shtratnikova V."/>
            <person name="Makarenko M."/>
            <person name="Klepikova A."/>
            <person name="Omelchenko D."/>
            <person name="Novikova G."/>
            <person name="Obukhova E."/>
            <person name="Bogdanov V."/>
            <person name="Penin A."/>
            <person name="Logacheva M."/>
        </authorList>
    </citation>
    <scope>NUCLEOTIDE SEQUENCE</scope>
    <source>
        <strain evidence="2">Hsosn_3</strain>
        <tissue evidence="2">Leaf</tissue>
    </source>
</reference>
<reference evidence="2" key="2">
    <citation type="submission" date="2023-05" db="EMBL/GenBank/DDBJ databases">
        <authorList>
            <person name="Schelkunov M.I."/>
        </authorList>
    </citation>
    <scope>NUCLEOTIDE SEQUENCE</scope>
    <source>
        <strain evidence="2">Hsosn_3</strain>
        <tissue evidence="2">Leaf</tissue>
    </source>
</reference>
<dbReference type="EMBL" id="JAUIZM010000011">
    <property type="protein sequence ID" value="KAK1355011.1"/>
    <property type="molecule type" value="Genomic_DNA"/>
</dbReference>
<feature type="domain" description="DUF6598" evidence="1">
    <location>
        <begin position="99"/>
        <end position="227"/>
    </location>
</feature>
<organism evidence="2 3">
    <name type="scientific">Heracleum sosnowskyi</name>
    <dbReference type="NCBI Taxonomy" id="360622"/>
    <lineage>
        <taxon>Eukaryota</taxon>
        <taxon>Viridiplantae</taxon>
        <taxon>Streptophyta</taxon>
        <taxon>Embryophyta</taxon>
        <taxon>Tracheophyta</taxon>
        <taxon>Spermatophyta</taxon>
        <taxon>Magnoliopsida</taxon>
        <taxon>eudicotyledons</taxon>
        <taxon>Gunneridae</taxon>
        <taxon>Pentapetalae</taxon>
        <taxon>asterids</taxon>
        <taxon>campanulids</taxon>
        <taxon>Apiales</taxon>
        <taxon>Apiaceae</taxon>
        <taxon>Apioideae</taxon>
        <taxon>apioid superclade</taxon>
        <taxon>Tordylieae</taxon>
        <taxon>Tordyliinae</taxon>
        <taxon>Heracleum</taxon>
    </lineage>
</organism>
<dbReference type="AlphaFoldDB" id="A0AAD8GUW9"/>
<keyword evidence="3" id="KW-1185">Reference proteome</keyword>
<dbReference type="InterPro" id="IPR046533">
    <property type="entry name" value="DUF6598"/>
</dbReference>
<accession>A0AAD8GUW9</accession>
<evidence type="ECO:0000259" key="1">
    <source>
        <dbReference type="Pfam" id="PF20241"/>
    </source>
</evidence>
<dbReference type="Pfam" id="PF20241">
    <property type="entry name" value="DUF6598"/>
    <property type="match status" value="1"/>
</dbReference>
<protein>
    <recommendedName>
        <fullName evidence="1">DUF6598 domain-containing protein</fullName>
    </recommendedName>
</protein>
<proteinExistence type="predicted"/>